<dbReference type="SUPFAM" id="SSF52833">
    <property type="entry name" value="Thioredoxin-like"/>
    <property type="match status" value="1"/>
</dbReference>
<evidence type="ECO:0000256" key="1">
    <source>
        <dbReference type="ARBA" id="ARBA00004496"/>
    </source>
</evidence>
<dbReference type="OrthoDB" id="78947at2759"/>
<dbReference type="InterPro" id="IPR036249">
    <property type="entry name" value="Thioredoxin-like_sf"/>
</dbReference>
<evidence type="ECO:0000256" key="3">
    <source>
        <dbReference type="ARBA" id="ARBA00016949"/>
    </source>
</evidence>
<keyword evidence="9" id="KW-1185">Reference proteome</keyword>
<feature type="domain" description="Thioredoxin" evidence="7">
    <location>
        <begin position="9"/>
        <end position="125"/>
    </location>
</feature>
<sequence>MAPGTIYIAGYDAFMKFVEGIKDNETVNMYFSGSKDERGSSWCPDCVRAEPVVKEAVAKYASDDAKFVYIDVGDRATWKDPKCPFRTNKNTYLSVIPTLLRWKSPQKLEGPQCENPDLLEMFFTED</sequence>
<evidence type="ECO:0000256" key="5">
    <source>
        <dbReference type="ARBA" id="ARBA00023157"/>
    </source>
</evidence>
<organism evidence="8 9">
    <name type="scientific">Hermetia illucens</name>
    <name type="common">Black soldier fly</name>
    <dbReference type="NCBI Taxonomy" id="343691"/>
    <lineage>
        <taxon>Eukaryota</taxon>
        <taxon>Metazoa</taxon>
        <taxon>Ecdysozoa</taxon>
        <taxon>Arthropoda</taxon>
        <taxon>Hexapoda</taxon>
        <taxon>Insecta</taxon>
        <taxon>Pterygota</taxon>
        <taxon>Neoptera</taxon>
        <taxon>Endopterygota</taxon>
        <taxon>Diptera</taxon>
        <taxon>Brachycera</taxon>
        <taxon>Stratiomyomorpha</taxon>
        <taxon>Stratiomyidae</taxon>
        <taxon>Hermetiinae</taxon>
        <taxon>Hermetia</taxon>
    </lineage>
</organism>
<dbReference type="AlphaFoldDB" id="A0A7R8V6E8"/>
<keyword evidence="5" id="KW-1015">Disulfide bond</keyword>
<proteinExistence type="inferred from homology"/>
<evidence type="ECO:0000313" key="9">
    <source>
        <dbReference type="Proteomes" id="UP000594454"/>
    </source>
</evidence>
<dbReference type="CDD" id="cd02952">
    <property type="entry name" value="TRP14_like"/>
    <property type="match status" value="1"/>
</dbReference>
<dbReference type="Proteomes" id="UP000594454">
    <property type="component" value="Chromosome 6"/>
</dbReference>
<dbReference type="InterPro" id="IPR045108">
    <property type="entry name" value="TXNDC17-like"/>
</dbReference>
<dbReference type="EMBL" id="LR899014">
    <property type="protein sequence ID" value="CAD7092940.1"/>
    <property type="molecule type" value="Genomic_DNA"/>
</dbReference>
<dbReference type="Pfam" id="PF06110">
    <property type="entry name" value="TXD17-like_Trx"/>
    <property type="match status" value="1"/>
</dbReference>
<comment type="similarity">
    <text evidence="2">Belongs to the thioredoxin family.</text>
</comment>
<protein>
    <recommendedName>
        <fullName evidence="3">Thioredoxin domain-containing protein 17</fullName>
    </recommendedName>
</protein>
<dbReference type="GO" id="GO:0047134">
    <property type="term" value="F:protein-disulfide reductase [NAD(P)H] activity"/>
    <property type="evidence" value="ECO:0007669"/>
    <property type="project" value="InterPro"/>
</dbReference>
<dbReference type="Gene3D" id="3.40.30.10">
    <property type="entry name" value="Glutaredoxin"/>
    <property type="match status" value="1"/>
</dbReference>
<dbReference type="InterPro" id="IPR010357">
    <property type="entry name" value="TXNDC17_dom"/>
</dbReference>
<keyword evidence="6" id="KW-0676">Redox-active center</keyword>
<evidence type="ECO:0000256" key="2">
    <source>
        <dbReference type="ARBA" id="ARBA00008987"/>
    </source>
</evidence>
<evidence type="ECO:0000256" key="6">
    <source>
        <dbReference type="ARBA" id="ARBA00023284"/>
    </source>
</evidence>
<dbReference type="PANTHER" id="PTHR12452">
    <property type="entry name" value="42-9-9 PROTEIN-RELATED"/>
    <property type="match status" value="1"/>
</dbReference>
<gene>
    <name evidence="8" type="ORF">HERILL_LOCUS15264</name>
</gene>
<accession>A0A7R8V6E8</accession>
<evidence type="ECO:0000313" key="8">
    <source>
        <dbReference type="EMBL" id="CAD7092940.1"/>
    </source>
</evidence>
<keyword evidence="4" id="KW-0963">Cytoplasm</keyword>
<dbReference type="PANTHER" id="PTHR12452:SF0">
    <property type="entry name" value="THIOREDOXIN DOMAIN-CONTAINING PROTEIN 17"/>
    <property type="match status" value="1"/>
</dbReference>
<reference evidence="8 9" key="1">
    <citation type="submission" date="2020-11" db="EMBL/GenBank/DDBJ databases">
        <authorList>
            <person name="Wallbank WR R."/>
            <person name="Pardo Diaz C."/>
            <person name="Kozak K."/>
            <person name="Martin S."/>
            <person name="Jiggins C."/>
            <person name="Moest M."/>
            <person name="Warren A I."/>
            <person name="Generalovic N T."/>
            <person name="Byers J.R.P. K."/>
            <person name="Montejo-Kovacevich G."/>
            <person name="Yen C E."/>
        </authorList>
    </citation>
    <scope>NUCLEOTIDE SEQUENCE [LARGE SCALE GENOMIC DNA]</scope>
</reference>
<dbReference type="FunFam" id="3.40.30.10:FF:000124">
    <property type="entry name" value="Thioredoxin domain-containing 17"/>
    <property type="match status" value="1"/>
</dbReference>
<name>A0A7R8V6E8_HERIL</name>
<comment type="subcellular location">
    <subcellularLocation>
        <location evidence="1">Cytoplasm</location>
    </subcellularLocation>
</comment>
<evidence type="ECO:0000256" key="4">
    <source>
        <dbReference type="ARBA" id="ARBA00022490"/>
    </source>
</evidence>
<dbReference type="InParanoid" id="A0A7R8V6E8"/>
<dbReference type="OMA" id="EQCAKAD"/>
<evidence type="ECO:0000259" key="7">
    <source>
        <dbReference type="Pfam" id="PF06110"/>
    </source>
</evidence>
<dbReference type="GO" id="GO:0005829">
    <property type="term" value="C:cytosol"/>
    <property type="evidence" value="ECO:0007669"/>
    <property type="project" value="TreeGrafter"/>
</dbReference>